<evidence type="ECO:0000313" key="5">
    <source>
        <dbReference type="Proteomes" id="UP000215188"/>
    </source>
</evidence>
<evidence type="ECO:0000256" key="1">
    <source>
        <dbReference type="SAM" id="Phobius"/>
    </source>
</evidence>
<feature type="domain" description="Glycosyltransferase 2-like" evidence="2">
    <location>
        <begin position="10"/>
        <end position="170"/>
    </location>
</feature>
<name>A0A229FTC9_9BURK</name>
<evidence type="ECO:0000313" key="4">
    <source>
        <dbReference type="EMBL" id="OXL15194.1"/>
    </source>
</evidence>
<comment type="caution">
    <text evidence="4">The sequence shown here is derived from an EMBL/GenBank/DDBJ whole genome shotgun (WGS) entry which is preliminary data.</text>
</comment>
<feature type="transmembrane region" description="Helical" evidence="1">
    <location>
        <begin position="316"/>
        <end position="344"/>
    </location>
</feature>
<accession>A0A229FTC9</accession>
<dbReference type="Proteomes" id="UP000215188">
    <property type="component" value="Unassembled WGS sequence"/>
</dbReference>
<keyword evidence="1" id="KW-0472">Membrane</keyword>
<sequence length="390" mass="43645">MNTPEQFLVTILMPCLNESATLPICISKAKSWASKHPNIRVEILVADNGSNDGSQELAKSCGARVINVAERGYGSALYAGCHQALGEFIIMGDADASYDFEHLDQFLHGLRIGNDLVIGNRFTGVITENAMPWKNRYIGNPILSFIGRSLFPVKVGDFHCGLRAISKSAFLALDLRTTGMEFASEMLIKAGIMGLKIHEIPTNLYPDGRSRPPHLKPWRDGWRHLRFMLLLSPRWLFIYPGLFLAILFLMAYIYLLLGPQKIGSIVFDTHTLFYVQTGLILSVLMLYTGSLLRAFAFREGLLPSRNWLTKIRQYPVFEIGAIFGLTAMCAGIAWALSAFMHWSYLGFGSLEGQNLIRTISMSTTLMMLAGLTFLWSLVMGFISLPLRKYQ</sequence>
<dbReference type="CDD" id="cd04179">
    <property type="entry name" value="DPM_DPG-synthase_like"/>
    <property type="match status" value="1"/>
</dbReference>
<evidence type="ECO:0000259" key="2">
    <source>
        <dbReference type="Pfam" id="PF00535"/>
    </source>
</evidence>
<dbReference type="PANTHER" id="PTHR48090:SF7">
    <property type="entry name" value="RFBJ PROTEIN"/>
    <property type="match status" value="1"/>
</dbReference>
<keyword evidence="1" id="KW-0812">Transmembrane</keyword>
<dbReference type="SUPFAM" id="SSF53448">
    <property type="entry name" value="Nucleotide-diphospho-sugar transferases"/>
    <property type="match status" value="1"/>
</dbReference>
<evidence type="ECO:0000259" key="3">
    <source>
        <dbReference type="Pfam" id="PF26629"/>
    </source>
</evidence>
<dbReference type="EMBL" id="NJGG01000002">
    <property type="protein sequence ID" value="OXL15194.1"/>
    <property type="molecule type" value="Genomic_DNA"/>
</dbReference>
<gene>
    <name evidence="4" type="ORF">AOC33_07815</name>
</gene>
<organism evidence="4 5">
    <name type="scientific">Polynucleobacter cosmopolitanus</name>
    <dbReference type="NCBI Taxonomy" id="351345"/>
    <lineage>
        <taxon>Bacteria</taxon>
        <taxon>Pseudomonadati</taxon>
        <taxon>Pseudomonadota</taxon>
        <taxon>Betaproteobacteria</taxon>
        <taxon>Burkholderiales</taxon>
        <taxon>Burkholderiaceae</taxon>
        <taxon>Polynucleobacter</taxon>
    </lineage>
</organism>
<keyword evidence="1" id="KW-1133">Transmembrane helix</keyword>
<dbReference type="Pfam" id="PF00535">
    <property type="entry name" value="Glycos_transf_2"/>
    <property type="match status" value="1"/>
</dbReference>
<dbReference type="InterPro" id="IPR001173">
    <property type="entry name" value="Glyco_trans_2-like"/>
</dbReference>
<dbReference type="InterPro" id="IPR050256">
    <property type="entry name" value="Glycosyltransferase_2"/>
</dbReference>
<dbReference type="AlphaFoldDB" id="A0A229FTC9"/>
<dbReference type="OrthoDB" id="276604at2"/>
<dbReference type="InterPro" id="IPR029044">
    <property type="entry name" value="Nucleotide-diphossugar_trans"/>
</dbReference>
<proteinExistence type="predicted"/>
<dbReference type="Pfam" id="PF26629">
    <property type="entry name" value="GT2_TM_C"/>
    <property type="match status" value="1"/>
</dbReference>
<dbReference type="RefSeq" id="WP_089516424.1">
    <property type="nucleotide sequence ID" value="NZ_NJGG01000002.1"/>
</dbReference>
<dbReference type="PANTHER" id="PTHR48090">
    <property type="entry name" value="UNDECAPRENYL-PHOSPHATE 4-DEOXY-4-FORMAMIDO-L-ARABINOSE TRANSFERASE-RELATED"/>
    <property type="match status" value="1"/>
</dbReference>
<dbReference type="InterPro" id="IPR058718">
    <property type="entry name" value="Agl6_TM_C"/>
</dbReference>
<protein>
    <submittedName>
        <fullName evidence="4">Dolichol-P-glucose synthetase</fullName>
    </submittedName>
</protein>
<keyword evidence="5" id="KW-1185">Reference proteome</keyword>
<dbReference type="Gene3D" id="3.90.550.10">
    <property type="entry name" value="Spore Coat Polysaccharide Biosynthesis Protein SpsA, Chain A"/>
    <property type="match status" value="1"/>
</dbReference>
<feature type="domain" description="Low-salt glycan biosynthesis hexosyltransferase Agl6 C-terminal transmembrane region" evidence="3">
    <location>
        <begin position="291"/>
        <end position="382"/>
    </location>
</feature>
<reference evidence="4 5" key="1">
    <citation type="submission" date="2017-06" db="EMBL/GenBank/DDBJ databases">
        <title>Reclassification of a Polynucleobacter cosmopolitanus strain isolated from tropical Lake Victoria as Polynucleobacter victoriensis comb. nov.</title>
        <authorList>
            <person name="Hahn M.W."/>
        </authorList>
    </citation>
    <scope>NUCLEOTIDE SEQUENCE [LARGE SCALE GENOMIC DNA]</scope>
    <source>
        <strain evidence="4 5">MWH-MoIso2</strain>
    </source>
</reference>
<feature type="transmembrane region" description="Helical" evidence="1">
    <location>
        <begin position="236"/>
        <end position="257"/>
    </location>
</feature>
<feature type="transmembrane region" description="Helical" evidence="1">
    <location>
        <begin position="272"/>
        <end position="295"/>
    </location>
</feature>
<feature type="transmembrane region" description="Helical" evidence="1">
    <location>
        <begin position="364"/>
        <end position="386"/>
    </location>
</feature>